<dbReference type="EC" id="3.2.1.101" evidence="4 10"/>
<evidence type="ECO:0000256" key="10">
    <source>
        <dbReference type="PIRNR" id="PIRNR016302"/>
    </source>
</evidence>
<dbReference type="STRING" id="490622.A0A395NH00"/>
<comment type="subcellular location">
    <subcellularLocation>
        <location evidence="2">Endomembrane system</location>
    </subcellularLocation>
</comment>
<evidence type="ECO:0000256" key="3">
    <source>
        <dbReference type="ARBA" id="ARBA00009699"/>
    </source>
</evidence>
<evidence type="ECO:0000256" key="1">
    <source>
        <dbReference type="ARBA" id="ARBA00001452"/>
    </source>
</evidence>
<keyword evidence="12" id="KW-0812">Transmembrane</keyword>
<sequence>MRSPLVAAAAAVCLLGQGANAIALTLGDTNSVKSAAGSIAFGLMKYYTGNNTGDTPGNLPPPYYWWEAGAMFGTMIDYWRMTKDSSYNPAIMQAMVHQAGPAGNLLPANQSLTEGNDDQGFWAMAAMSAAEVVFPNPPSDQPQWLAIAQSAFNQYVSRWDPECGGGLRWQIFQWNKGYDYKNSIANGCFFNIAARLARYTGNQTYADWANKIWAWEQSVGLIGKQYQLYDGLSIFENNNTCGDMDQTLWSYNAGVYMHGAAAMYNFTKSAKWKTTLDGIISNVQATFVNSGVIFEQFCEPRGFCSVDQSTFKGYLIRSMAYTMKMVSYTIPTFMPLINNAATAAASICTGPASATFPGITGTACGFAWLPKGTYDGKNGVGSQMNALDAVMFTLIQQSPDLATEKNGGTSKGDPGAGAGGYDPAGDIDKQTKPTTGGKVGAAILTLLLLCSVLVGSAVLLL</sequence>
<keyword evidence="8" id="KW-0325">Glycoprotein</keyword>
<accession>A0A395NH00</accession>
<evidence type="ECO:0000256" key="4">
    <source>
        <dbReference type="ARBA" id="ARBA00012350"/>
    </source>
</evidence>
<comment type="similarity">
    <text evidence="3 10">Belongs to the glycosyl hydrolase 76 family.</text>
</comment>
<dbReference type="OrthoDB" id="4187847at2759"/>
<feature type="chain" id="PRO_5017460459" description="Mannan endo-1,6-alpha-mannosidase" evidence="13">
    <location>
        <begin position="22"/>
        <end position="461"/>
    </location>
</feature>
<feature type="signal peptide" evidence="13">
    <location>
        <begin position="1"/>
        <end position="21"/>
    </location>
</feature>
<evidence type="ECO:0000313" key="14">
    <source>
        <dbReference type="EMBL" id="RFU75366.1"/>
    </source>
</evidence>
<dbReference type="GO" id="GO:0016052">
    <property type="term" value="P:carbohydrate catabolic process"/>
    <property type="evidence" value="ECO:0007669"/>
    <property type="project" value="InterPro"/>
</dbReference>
<dbReference type="Gene3D" id="1.50.10.20">
    <property type="match status" value="1"/>
</dbReference>
<protein>
    <recommendedName>
        <fullName evidence="4 10">Mannan endo-1,6-alpha-mannosidase</fullName>
        <ecNumber evidence="4 10">3.2.1.101</ecNumber>
    </recommendedName>
</protein>
<dbReference type="InterPro" id="IPR014480">
    <property type="entry name" value="Mannan-1_6-alpha_mannosidase"/>
</dbReference>
<dbReference type="Proteomes" id="UP000266272">
    <property type="component" value="Unassembled WGS sequence"/>
</dbReference>
<dbReference type="AlphaFoldDB" id="A0A395NH00"/>
<dbReference type="PIRSF" id="PIRSF016302">
    <property type="entry name" value="Man_a_manosd"/>
    <property type="match status" value="1"/>
</dbReference>
<keyword evidence="6 10" id="KW-0378">Hydrolase</keyword>
<feature type="region of interest" description="Disordered" evidence="11">
    <location>
        <begin position="402"/>
        <end position="432"/>
    </location>
</feature>
<evidence type="ECO:0000256" key="6">
    <source>
        <dbReference type="ARBA" id="ARBA00022801"/>
    </source>
</evidence>
<evidence type="ECO:0000256" key="8">
    <source>
        <dbReference type="ARBA" id="ARBA00023180"/>
    </source>
</evidence>
<gene>
    <name evidence="14" type="ORF">TARUN_6883</name>
</gene>
<dbReference type="InterPro" id="IPR008928">
    <property type="entry name" value="6-hairpin_glycosidase_sf"/>
</dbReference>
<proteinExistence type="inferred from homology"/>
<keyword evidence="9 10" id="KW-0326">Glycosidase</keyword>
<organism evidence="14 15">
    <name type="scientific">Trichoderma arundinaceum</name>
    <dbReference type="NCBI Taxonomy" id="490622"/>
    <lineage>
        <taxon>Eukaryota</taxon>
        <taxon>Fungi</taxon>
        <taxon>Dikarya</taxon>
        <taxon>Ascomycota</taxon>
        <taxon>Pezizomycotina</taxon>
        <taxon>Sordariomycetes</taxon>
        <taxon>Hypocreomycetidae</taxon>
        <taxon>Hypocreales</taxon>
        <taxon>Hypocreaceae</taxon>
        <taxon>Trichoderma</taxon>
    </lineage>
</organism>
<dbReference type="FunFam" id="1.50.10.20:FF:000006">
    <property type="entry name" value="Mannan endo-1,6-alpha-mannosidase"/>
    <property type="match status" value="1"/>
</dbReference>
<dbReference type="PANTHER" id="PTHR12145:SF41">
    <property type="entry name" value="MANNAN ENDO-1,6-ALPHA-MANNOSIDASE"/>
    <property type="match status" value="1"/>
</dbReference>
<evidence type="ECO:0000256" key="11">
    <source>
        <dbReference type="SAM" id="MobiDB-lite"/>
    </source>
</evidence>
<evidence type="ECO:0000256" key="12">
    <source>
        <dbReference type="SAM" id="Phobius"/>
    </source>
</evidence>
<dbReference type="GO" id="GO:0012505">
    <property type="term" value="C:endomembrane system"/>
    <property type="evidence" value="ECO:0007669"/>
    <property type="project" value="UniProtKB-SubCell"/>
</dbReference>
<evidence type="ECO:0000256" key="9">
    <source>
        <dbReference type="ARBA" id="ARBA00023295"/>
    </source>
</evidence>
<keyword evidence="7 12" id="KW-0472">Membrane</keyword>
<dbReference type="GO" id="GO:0008496">
    <property type="term" value="F:mannan endo-1,6-alpha-mannosidase activity"/>
    <property type="evidence" value="ECO:0007669"/>
    <property type="project" value="UniProtKB-UniRule"/>
</dbReference>
<name>A0A395NH00_TRIAR</name>
<dbReference type="GO" id="GO:0009272">
    <property type="term" value="P:fungal-type cell wall biogenesis"/>
    <property type="evidence" value="ECO:0007669"/>
    <property type="project" value="TreeGrafter"/>
</dbReference>
<keyword evidence="15" id="KW-1185">Reference proteome</keyword>
<keyword evidence="5 13" id="KW-0732">Signal</keyword>
<dbReference type="Pfam" id="PF03663">
    <property type="entry name" value="Glyco_hydro_76"/>
    <property type="match status" value="1"/>
</dbReference>
<reference evidence="14 15" key="1">
    <citation type="journal article" date="2018" name="PLoS Pathog.">
        <title>Evolution of structural diversity of trichothecenes, a family of toxins produced by plant pathogenic and entomopathogenic fungi.</title>
        <authorList>
            <person name="Proctor R.H."/>
            <person name="McCormick S.P."/>
            <person name="Kim H.S."/>
            <person name="Cardoza R.E."/>
            <person name="Stanley A.M."/>
            <person name="Lindo L."/>
            <person name="Kelly A."/>
            <person name="Brown D.W."/>
            <person name="Lee T."/>
            <person name="Vaughan M.M."/>
            <person name="Alexander N.J."/>
            <person name="Busman M."/>
            <person name="Gutierrez S."/>
        </authorList>
    </citation>
    <scope>NUCLEOTIDE SEQUENCE [LARGE SCALE GENOMIC DNA]</scope>
    <source>
        <strain evidence="14 15">IBT 40837</strain>
    </source>
</reference>
<evidence type="ECO:0000256" key="5">
    <source>
        <dbReference type="ARBA" id="ARBA00022729"/>
    </source>
</evidence>
<dbReference type="EMBL" id="PXOA01000445">
    <property type="protein sequence ID" value="RFU75366.1"/>
    <property type="molecule type" value="Genomic_DNA"/>
</dbReference>
<keyword evidence="12" id="KW-1133">Transmembrane helix</keyword>
<dbReference type="PANTHER" id="PTHR12145">
    <property type="entry name" value="MANNAN ENDO-1,6-ALPHA-MANNOSIDASE DCW1"/>
    <property type="match status" value="1"/>
</dbReference>
<evidence type="ECO:0000256" key="13">
    <source>
        <dbReference type="SAM" id="SignalP"/>
    </source>
</evidence>
<dbReference type="InterPro" id="IPR005198">
    <property type="entry name" value="Glyco_hydro_76"/>
</dbReference>
<feature type="transmembrane region" description="Helical" evidence="12">
    <location>
        <begin position="439"/>
        <end position="460"/>
    </location>
</feature>
<evidence type="ECO:0000256" key="2">
    <source>
        <dbReference type="ARBA" id="ARBA00004308"/>
    </source>
</evidence>
<comment type="caution">
    <text evidence="14">The sequence shown here is derived from an EMBL/GenBank/DDBJ whole genome shotgun (WGS) entry which is preliminary data.</text>
</comment>
<comment type="catalytic activity">
    <reaction evidence="1 10">
        <text>Random hydrolysis of (1-&gt;6)-alpha-D-mannosidic linkages in unbranched (1-&gt;6)-mannans.</text>
        <dbReference type="EC" id="3.2.1.101"/>
    </reaction>
</comment>
<evidence type="ECO:0000313" key="15">
    <source>
        <dbReference type="Proteomes" id="UP000266272"/>
    </source>
</evidence>
<evidence type="ECO:0000256" key="7">
    <source>
        <dbReference type="ARBA" id="ARBA00023136"/>
    </source>
</evidence>
<dbReference type="SUPFAM" id="SSF48208">
    <property type="entry name" value="Six-hairpin glycosidases"/>
    <property type="match status" value="1"/>
</dbReference>